<dbReference type="Gene3D" id="1.20.1740.10">
    <property type="entry name" value="Amino acid/polyamine transporter I"/>
    <property type="match status" value="1"/>
</dbReference>
<feature type="region of interest" description="Disordered" evidence="1">
    <location>
        <begin position="248"/>
        <end position="273"/>
    </location>
</feature>
<feature type="transmembrane region" description="Helical" evidence="2">
    <location>
        <begin position="149"/>
        <end position="165"/>
    </location>
</feature>
<name>A0A9W6ZZQ9_9STRA</name>
<keyword evidence="5" id="KW-1185">Reference proteome</keyword>
<protein>
    <recommendedName>
        <fullName evidence="3">Cationic amino acid transporter C-terminal domain-containing protein</fullName>
    </recommendedName>
</protein>
<accession>A0A9W6ZZQ9</accession>
<evidence type="ECO:0000259" key="3">
    <source>
        <dbReference type="Pfam" id="PF13906"/>
    </source>
</evidence>
<feature type="transmembrane region" description="Helical" evidence="2">
    <location>
        <begin position="185"/>
        <end position="205"/>
    </location>
</feature>
<feature type="transmembrane region" description="Helical" evidence="2">
    <location>
        <begin position="74"/>
        <end position="91"/>
    </location>
</feature>
<comment type="caution">
    <text evidence="4">The sequence shown here is derived from an EMBL/GenBank/DDBJ whole genome shotgun (WGS) entry which is preliminary data.</text>
</comment>
<organism evidence="4 5">
    <name type="scientific">Triparma retinervis</name>
    <dbReference type="NCBI Taxonomy" id="2557542"/>
    <lineage>
        <taxon>Eukaryota</taxon>
        <taxon>Sar</taxon>
        <taxon>Stramenopiles</taxon>
        <taxon>Ochrophyta</taxon>
        <taxon>Bolidophyceae</taxon>
        <taxon>Parmales</taxon>
        <taxon>Triparmaceae</taxon>
        <taxon>Triparma</taxon>
    </lineage>
</organism>
<dbReference type="Pfam" id="PF13906">
    <property type="entry name" value="AA_permease_C"/>
    <property type="match status" value="1"/>
</dbReference>
<feature type="compositionally biased region" description="Gly residues" evidence="1">
    <location>
        <begin position="264"/>
        <end position="273"/>
    </location>
</feature>
<dbReference type="InterPro" id="IPR029485">
    <property type="entry name" value="CAT_C"/>
</dbReference>
<feature type="non-terminal residue" evidence="4">
    <location>
        <position position="1"/>
    </location>
</feature>
<proteinExistence type="predicted"/>
<dbReference type="AlphaFoldDB" id="A0A9W6ZZQ9"/>
<feature type="domain" description="Cationic amino acid transporter C-terminal" evidence="3">
    <location>
        <begin position="186"/>
        <end position="236"/>
    </location>
</feature>
<dbReference type="PANTHER" id="PTHR43243">
    <property type="entry name" value="INNER MEMBRANE TRANSPORTER YGJI-RELATED"/>
    <property type="match status" value="1"/>
</dbReference>
<feature type="transmembrane region" description="Helical" evidence="2">
    <location>
        <begin position="20"/>
        <end position="39"/>
    </location>
</feature>
<feature type="compositionally biased region" description="Basic and acidic residues" evidence="1">
    <location>
        <begin position="248"/>
        <end position="262"/>
    </location>
</feature>
<keyword evidence="2" id="KW-0472">Membrane</keyword>
<dbReference type="GO" id="GO:0015171">
    <property type="term" value="F:amino acid transmembrane transporter activity"/>
    <property type="evidence" value="ECO:0007669"/>
    <property type="project" value="TreeGrafter"/>
</dbReference>
<evidence type="ECO:0000313" key="5">
    <source>
        <dbReference type="Proteomes" id="UP001165082"/>
    </source>
</evidence>
<gene>
    <name evidence="4" type="ORF">TrRE_jg7266</name>
</gene>
<dbReference type="Proteomes" id="UP001165082">
    <property type="component" value="Unassembled WGS sequence"/>
</dbReference>
<evidence type="ECO:0000256" key="1">
    <source>
        <dbReference type="SAM" id="MobiDB-lite"/>
    </source>
</evidence>
<dbReference type="PANTHER" id="PTHR43243:SF82">
    <property type="entry name" value="CATIONIC AMINO ACID TRANSPORTER C-TERMINAL DOMAIN-CONTAINING PROTEIN"/>
    <property type="match status" value="1"/>
</dbReference>
<reference evidence="4" key="1">
    <citation type="submission" date="2022-07" db="EMBL/GenBank/DDBJ databases">
        <title>Genome analysis of Parmales, a sister group of diatoms, reveals the evolutionary specialization of diatoms from phago-mixotrophs to photoautotrophs.</title>
        <authorList>
            <person name="Ban H."/>
            <person name="Sato S."/>
            <person name="Yoshikawa S."/>
            <person name="Kazumasa Y."/>
            <person name="Nakamura Y."/>
            <person name="Ichinomiya M."/>
            <person name="Saitoh K."/>
            <person name="Sato N."/>
            <person name="Blanc-Mathieu R."/>
            <person name="Endo H."/>
            <person name="Kuwata A."/>
            <person name="Ogata H."/>
        </authorList>
    </citation>
    <scope>NUCLEOTIDE SEQUENCE</scope>
</reference>
<dbReference type="EMBL" id="BRXZ01002492">
    <property type="protein sequence ID" value="GMH63329.1"/>
    <property type="molecule type" value="Genomic_DNA"/>
</dbReference>
<keyword evidence="2" id="KW-1133">Transmembrane helix</keyword>
<evidence type="ECO:0000313" key="4">
    <source>
        <dbReference type="EMBL" id="GMH63329.1"/>
    </source>
</evidence>
<feature type="transmembrane region" description="Helical" evidence="2">
    <location>
        <begin position="211"/>
        <end position="231"/>
    </location>
</feature>
<dbReference type="OrthoDB" id="5982228at2759"/>
<keyword evidence="2" id="KW-0812">Transmembrane</keyword>
<sequence>DSSGFPDAFHYNGATWAAQFAAAGEVFTLPLVVLVSLLAQPRVYYMMSLDGLLPKVFREIDYSGGGEEGNLTKGILICGAVMTAIAAFVPFSLLNDMISAGVLVSFSLTDSSLLLLRRTSIGGSLERSIAGINIFSFVGSLIFVRVKNWFGTLTFVVTILFVSWVSRKISKECPEARTKMGEEGLFRTPMVPFLPCAAIFINWYLIAQLEVLGLGLLTVYMGLTTLLYFGYSIKNSIGNNEGWKGGEGDRGGDIELTDKDDVGLLGGGERNRT</sequence>
<evidence type="ECO:0000256" key="2">
    <source>
        <dbReference type="SAM" id="Phobius"/>
    </source>
</evidence>